<sequence length="110" mass="12156">MTMTPHQPEALAYTYGEHHEQDIRLIRDYCRMASISLLACFHDPCNETDGLLQLQAAMGPGISNIFTTNWPPQHLTEGQTSNLEKTLTAHGATIVHLRRGEAATSKGTHS</sequence>
<keyword evidence="2" id="KW-1185">Reference proteome</keyword>
<evidence type="ECO:0000313" key="2">
    <source>
        <dbReference type="Proteomes" id="UP000013015"/>
    </source>
</evidence>
<dbReference type="STRING" id="888050.HMPREF9004_0562"/>
<name>N6X4S0_9ACTO</name>
<protein>
    <submittedName>
        <fullName evidence="1">Uncharacterized protein</fullName>
    </submittedName>
</protein>
<accession>N6X4S0</accession>
<dbReference type="Proteomes" id="UP000013015">
    <property type="component" value="Unassembled WGS sequence"/>
</dbReference>
<dbReference type="EMBL" id="AQHZ01000009">
    <property type="protein sequence ID" value="ENO18691.1"/>
    <property type="molecule type" value="Genomic_DNA"/>
</dbReference>
<dbReference type="HOGENOM" id="CLU_2165529_0_0_11"/>
<comment type="caution">
    <text evidence="1">The sequence shown here is derived from an EMBL/GenBank/DDBJ whole genome shotgun (WGS) entry which is preliminary data.</text>
</comment>
<dbReference type="AlphaFoldDB" id="N6X4S0"/>
<organism evidence="1 2">
    <name type="scientific">Schaalia cardiffensis F0333</name>
    <dbReference type="NCBI Taxonomy" id="888050"/>
    <lineage>
        <taxon>Bacteria</taxon>
        <taxon>Bacillati</taxon>
        <taxon>Actinomycetota</taxon>
        <taxon>Actinomycetes</taxon>
        <taxon>Actinomycetales</taxon>
        <taxon>Actinomycetaceae</taxon>
        <taxon>Schaalia</taxon>
    </lineage>
</organism>
<reference evidence="1 2" key="1">
    <citation type="submission" date="2013-03" db="EMBL/GenBank/DDBJ databases">
        <title>Reference genome for the Human Microbiome Project.</title>
        <authorList>
            <person name="Aqrawi P."/>
            <person name="Ayvaz T."/>
            <person name="Bess C."/>
            <person name="Blankenburg K."/>
            <person name="Coyle M."/>
            <person name="Deng J."/>
            <person name="Forbes L."/>
            <person name="Fowler G."/>
            <person name="Francisco L."/>
            <person name="Fu Q."/>
            <person name="Gibbs R."/>
            <person name="Gross S."/>
            <person name="Gubbala S."/>
            <person name="Hale W."/>
            <person name="Hemphill L."/>
            <person name="Highlander S."/>
            <person name="Hirani K."/>
            <person name="Jackson L."/>
            <person name="Jakkamsetti A."/>
            <person name="Javaid M."/>
            <person name="Jayaseelan J.C."/>
            <person name="Jiang H."/>
            <person name="Joshi V."/>
            <person name="Korchina V."/>
            <person name="Kovar C."/>
            <person name="Lara F."/>
            <person name="Lee S."/>
            <person name="Liu Y."/>
            <person name="Mata R."/>
            <person name="Mathew T."/>
            <person name="Munidasa M."/>
            <person name="Muzny D."/>
            <person name="Nazareth L."/>
            <person name="Ngo R."/>
            <person name="Nguyen L."/>
            <person name="Nguyen N."/>
            <person name="Okwuonu G."/>
            <person name="Ongeri F."/>
            <person name="Palculict T."/>
            <person name="Patil S."/>
            <person name="Petrosino J."/>
            <person name="Pham C."/>
            <person name="Pham P."/>
            <person name="Pu L.-L."/>
            <person name="Qin X."/>
            <person name="Qu J."/>
            <person name="Reid J."/>
            <person name="Ross M."/>
            <person name="Ruth R."/>
            <person name="Saada N."/>
            <person name="San Lucas F."/>
            <person name="Santibanez J."/>
            <person name="Shang Y."/>
            <person name="Simmons D."/>
            <person name="Song X.-Z."/>
            <person name="Tang L.-Y."/>
            <person name="Thornton R."/>
            <person name="Warren J."/>
            <person name="Weissenberger G."/>
            <person name="Wilczek-Boney K."/>
            <person name="Worley K."/>
            <person name="Youmans B."/>
            <person name="Zhang J."/>
            <person name="Zhang L."/>
            <person name="Zhao Z."/>
            <person name="Zhou C."/>
            <person name="Zhu D."/>
            <person name="Zhu Y."/>
        </authorList>
    </citation>
    <scope>NUCLEOTIDE SEQUENCE [LARGE SCALE GENOMIC DNA]</scope>
    <source>
        <strain evidence="1 2">F0333</strain>
    </source>
</reference>
<gene>
    <name evidence="1" type="ORF">HMPREF9004_0562</name>
</gene>
<evidence type="ECO:0000313" key="1">
    <source>
        <dbReference type="EMBL" id="ENO18691.1"/>
    </source>
</evidence>
<proteinExistence type="predicted"/>